<comment type="similarity">
    <text evidence="1">Belongs to the ATP-dependent AMP-binding enzyme family.</text>
</comment>
<dbReference type="EMBL" id="CP121208">
    <property type="protein sequence ID" value="WFM82895.1"/>
    <property type="molecule type" value="Genomic_DNA"/>
</dbReference>
<comment type="catalytic activity">
    <reaction evidence="5">
        <text>a long-chain fatty acid + ATP + CoA = a long-chain fatty acyl-CoA + AMP + diphosphate</text>
        <dbReference type="Rhea" id="RHEA:15421"/>
        <dbReference type="ChEBI" id="CHEBI:30616"/>
        <dbReference type="ChEBI" id="CHEBI:33019"/>
        <dbReference type="ChEBI" id="CHEBI:57287"/>
        <dbReference type="ChEBI" id="CHEBI:57560"/>
        <dbReference type="ChEBI" id="CHEBI:83139"/>
        <dbReference type="ChEBI" id="CHEBI:456215"/>
        <dbReference type="EC" id="6.2.1.3"/>
    </reaction>
    <physiologicalReaction direction="left-to-right" evidence="5">
        <dbReference type="Rhea" id="RHEA:15422"/>
    </physiologicalReaction>
</comment>
<dbReference type="InterPro" id="IPR045851">
    <property type="entry name" value="AMP-bd_C_sf"/>
</dbReference>
<dbReference type="InterPro" id="IPR020845">
    <property type="entry name" value="AMP-binding_CS"/>
</dbReference>
<protein>
    <recommendedName>
        <fullName evidence="6">Acyl-CoA synthetase</fullName>
    </recommendedName>
</protein>
<name>A0ABY8FYR3_9ACTO</name>
<dbReference type="PANTHER" id="PTHR43272">
    <property type="entry name" value="LONG-CHAIN-FATTY-ACID--COA LIGASE"/>
    <property type="match status" value="1"/>
</dbReference>
<reference evidence="8 9" key="1">
    <citation type="submission" date="2023-03" db="EMBL/GenBank/DDBJ databases">
        <title>Complete genome of Arcanobacterium canis strain DSM 25104 isolated in 2010 from a canine otitis externa in Germany.</title>
        <authorList>
            <person name="Borowiak M."/>
            <person name="Kreitlow A."/>
            <person name="Malorny B."/>
            <person name="Laemmler C."/>
            <person name="Prenger-Berninghoff E."/>
            <person name="Ploetz M."/>
            <person name="Abdulmawjood A."/>
        </authorList>
    </citation>
    <scope>NUCLEOTIDE SEQUENCE [LARGE SCALE GENOMIC DNA]</scope>
    <source>
        <strain evidence="8 9">DSM 25104</strain>
    </source>
</reference>
<gene>
    <name evidence="8" type="ORF">P7079_05680</name>
</gene>
<evidence type="ECO:0000256" key="3">
    <source>
        <dbReference type="ARBA" id="ARBA00022832"/>
    </source>
</evidence>
<keyword evidence="2" id="KW-0436">Ligase</keyword>
<feature type="domain" description="AMP-dependent synthetase/ligase" evidence="7">
    <location>
        <begin position="50"/>
        <end position="434"/>
    </location>
</feature>
<keyword evidence="4" id="KW-0443">Lipid metabolism</keyword>
<evidence type="ECO:0000256" key="6">
    <source>
        <dbReference type="ARBA" id="ARBA00032875"/>
    </source>
</evidence>
<evidence type="ECO:0000256" key="1">
    <source>
        <dbReference type="ARBA" id="ARBA00006432"/>
    </source>
</evidence>
<keyword evidence="9" id="KW-1185">Reference proteome</keyword>
<dbReference type="InterPro" id="IPR000873">
    <property type="entry name" value="AMP-dep_synth/lig_dom"/>
</dbReference>
<proteinExistence type="inferred from homology"/>
<evidence type="ECO:0000256" key="2">
    <source>
        <dbReference type="ARBA" id="ARBA00022598"/>
    </source>
</evidence>
<evidence type="ECO:0000259" key="7">
    <source>
        <dbReference type="Pfam" id="PF00501"/>
    </source>
</evidence>
<organism evidence="8 9">
    <name type="scientific">Arcanobacterium canis</name>
    <dbReference type="NCBI Taxonomy" id="999183"/>
    <lineage>
        <taxon>Bacteria</taxon>
        <taxon>Bacillati</taxon>
        <taxon>Actinomycetota</taxon>
        <taxon>Actinomycetes</taxon>
        <taxon>Actinomycetales</taxon>
        <taxon>Actinomycetaceae</taxon>
        <taxon>Arcanobacterium</taxon>
    </lineage>
</organism>
<evidence type="ECO:0000313" key="9">
    <source>
        <dbReference type="Proteomes" id="UP001215216"/>
    </source>
</evidence>
<evidence type="ECO:0000256" key="5">
    <source>
        <dbReference type="ARBA" id="ARBA00024484"/>
    </source>
</evidence>
<dbReference type="PANTHER" id="PTHR43272:SF32">
    <property type="entry name" value="AMP-DEPENDENT SYNTHETASE_LIGASE DOMAIN-CONTAINING PROTEIN"/>
    <property type="match status" value="1"/>
</dbReference>
<keyword evidence="3" id="KW-0276">Fatty acid metabolism</keyword>
<dbReference type="CDD" id="cd05907">
    <property type="entry name" value="VL_LC_FACS_like"/>
    <property type="match status" value="1"/>
</dbReference>
<sequence length="609" mass="67115">MKKIIDEEGVAYTPGKFHVEDTLSIPKWLLQLASDRPLATVIERKVGLGNAWVPVTYRQYIGEIRALARGLIAHGVNPGDNVAIMGHTSDHWAILDYAIQMVGGIVVPIYETDTAPQIEWIFEDSNVRFAFAEDESMAGVMKPMIERFENLEEVFVIANDAITTLTAEGHEDLDAELDRRVEALRADDIFTVIYTSGTTGRPKGVELTHRNYLHTAINGPLDDQLKPALRDGGRVLLFLPLAHSFARFINMAVMYAGMPIGYSPDAKNLVADMQSFRPTFVLAVPRVFEKIYNAADAKAGRGAKLKMFRYFAKVAIEYSRALDTQAGPSAWLKAQREIGDKLVYAKIRQITGGQFEWAVSGGAPLGPRLAHFFRGIGMPILEGYGLTESSAPTSVNRCNHMRIGSVGPAYAGTYVKASEDGEILIKGDHVFRSYRNNPEATAEAFTEDGWLKSGDLGHVDDEGFIWITGRKKELLVTAGGKNVSPAELEDRLRGHPLISQVVAVGDQKPFVSALITLDPDMLPGWLRNHNLPQMSLADAVTDPQVIAAIDRAVKRTNQQVSRAESIRKFTILPTDFSVTNGYLTPSMKVKRTAVLKGFAAEIDKIYEGK</sequence>
<dbReference type="Pfam" id="PF23562">
    <property type="entry name" value="AMP-binding_C_3"/>
    <property type="match status" value="1"/>
</dbReference>
<dbReference type="SUPFAM" id="SSF56801">
    <property type="entry name" value="Acetyl-CoA synthetase-like"/>
    <property type="match status" value="1"/>
</dbReference>
<dbReference type="Proteomes" id="UP001215216">
    <property type="component" value="Chromosome"/>
</dbReference>
<evidence type="ECO:0000256" key="4">
    <source>
        <dbReference type="ARBA" id="ARBA00023098"/>
    </source>
</evidence>
<dbReference type="PROSITE" id="PS00455">
    <property type="entry name" value="AMP_BINDING"/>
    <property type="match status" value="1"/>
</dbReference>
<evidence type="ECO:0000313" key="8">
    <source>
        <dbReference type="EMBL" id="WFM82895.1"/>
    </source>
</evidence>
<accession>A0ABY8FYR3</accession>
<dbReference type="Gene3D" id="3.40.50.12780">
    <property type="entry name" value="N-terminal domain of ligase-like"/>
    <property type="match status" value="1"/>
</dbReference>
<dbReference type="Pfam" id="PF00501">
    <property type="entry name" value="AMP-binding"/>
    <property type="match status" value="1"/>
</dbReference>
<dbReference type="InterPro" id="IPR042099">
    <property type="entry name" value="ANL_N_sf"/>
</dbReference>
<dbReference type="Gene3D" id="3.30.300.30">
    <property type="match status" value="1"/>
</dbReference>
<dbReference type="RefSeq" id="WP_278012321.1">
    <property type="nucleotide sequence ID" value="NZ_CP121208.1"/>
</dbReference>